<sequence length="246" mass="24929">GGSSGGAPPRGGGSTSGPKSGPVKVGGTSKPASSSSHGGGPSSNIPAGHPFAGRLQGGGTRDQVYGTKQYGSGYPDISGRGVTDRGFPFYFWPITWGGVAGFGTTHYLNSASEYGNPDNTTRPGGPQYTAAFTSISTNSTFRLLADNTTITSLISDITSSCNSSNLASPSSITASPYPNNGTGPPLPEQAVQYYRASSVVLTLDGYNNTAVLNTDETIPDSPLPNGTDLTLLGCLNSTIGGNVPLI</sequence>
<accession>A0A9P5X8V9</accession>
<evidence type="ECO:0000313" key="2">
    <source>
        <dbReference type="EMBL" id="KAF9445844.1"/>
    </source>
</evidence>
<dbReference type="OrthoDB" id="3365917at2759"/>
<feature type="compositionally biased region" description="Low complexity" evidence="1">
    <location>
        <begin position="162"/>
        <end position="175"/>
    </location>
</feature>
<feature type="region of interest" description="Disordered" evidence="1">
    <location>
        <begin position="1"/>
        <end position="67"/>
    </location>
</feature>
<evidence type="ECO:0000256" key="1">
    <source>
        <dbReference type="SAM" id="MobiDB-lite"/>
    </source>
</evidence>
<proteinExistence type="predicted"/>
<gene>
    <name evidence="2" type="ORF">P691DRAFT_709628</name>
</gene>
<feature type="non-terminal residue" evidence="2">
    <location>
        <position position="1"/>
    </location>
</feature>
<name>A0A9P5X8V9_9AGAR</name>
<dbReference type="AlphaFoldDB" id="A0A9P5X8V9"/>
<evidence type="ECO:0000313" key="3">
    <source>
        <dbReference type="Proteomes" id="UP000807342"/>
    </source>
</evidence>
<comment type="caution">
    <text evidence="2">The sequence shown here is derived from an EMBL/GenBank/DDBJ whole genome shotgun (WGS) entry which is preliminary data.</text>
</comment>
<feature type="compositionally biased region" description="Gly residues" evidence="1">
    <location>
        <begin position="1"/>
        <end position="15"/>
    </location>
</feature>
<organism evidence="2 3">
    <name type="scientific">Macrolepiota fuliginosa MF-IS2</name>
    <dbReference type="NCBI Taxonomy" id="1400762"/>
    <lineage>
        <taxon>Eukaryota</taxon>
        <taxon>Fungi</taxon>
        <taxon>Dikarya</taxon>
        <taxon>Basidiomycota</taxon>
        <taxon>Agaricomycotina</taxon>
        <taxon>Agaricomycetes</taxon>
        <taxon>Agaricomycetidae</taxon>
        <taxon>Agaricales</taxon>
        <taxon>Agaricineae</taxon>
        <taxon>Agaricaceae</taxon>
        <taxon>Macrolepiota</taxon>
    </lineage>
</organism>
<feature type="region of interest" description="Disordered" evidence="1">
    <location>
        <begin position="162"/>
        <end position="188"/>
    </location>
</feature>
<dbReference type="Proteomes" id="UP000807342">
    <property type="component" value="Unassembled WGS sequence"/>
</dbReference>
<dbReference type="EMBL" id="MU151277">
    <property type="protein sequence ID" value="KAF9445844.1"/>
    <property type="molecule type" value="Genomic_DNA"/>
</dbReference>
<protein>
    <submittedName>
        <fullName evidence="2">Uncharacterized protein</fullName>
    </submittedName>
</protein>
<feature type="compositionally biased region" description="Low complexity" evidence="1">
    <location>
        <begin position="16"/>
        <end position="36"/>
    </location>
</feature>
<keyword evidence="3" id="KW-1185">Reference proteome</keyword>
<feature type="non-terminal residue" evidence="2">
    <location>
        <position position="246"/>
    </location>
</feature>
<reference evidence="2" key="1">
    <citation type="submission" date="2020-11" db="EMBL/GenBank/DDBJ databases">
        <authorList>
            <consortium name="DOE Joint Genome Institute"/>
            <person name="Ahrendt S."/>
            <person name="Riley R."/>
            <person name="Andreopoulos W."/>
            <person name="Labutti K."/>
            <person name="Pangilinan J."/>
            <person name="Ruiz-Duenas F.J."/>
            <person name="Barrasa J.M."/>
            <person name="Sanchez-Garcia M."/>
            <person name="Camarero S."/>
            <person name="Miyauchi S."/>
            <person name="Serrano A."/>
            <person name="Linde D."/>
            <person name="Babiker R."/>
            <person name="Drula E."/>
            <person name="Ayuso-Fernandez I."/>
            <person name="Pacheco R."/>
            <person name="Padilla G."/>
            <person name="Ferreira P."/>
            <person name="Barriuso J."/>
            <person name="Kellner H."/>
            <person name="Castanera R."/>
            <person name="Alfaro M."/>
            <person name="Ramirez L."/>
            <person name="Pisabarro A.G."/>
            <person name="Kuo A."/>
            <person name="Tritt A."/>
            <person name="Lipzen A."/>
            <person name="He G."/>
            <person name="Yan M."/>
            <person name="Ng V."/>
            <person name="Cullen D."/>
            <person name="Martin F."/>
            <person name="Rosso M.-N."/>
            <person name="Henrissat B."/>
            <person name="Hibbett D."/>
            <person name="Martinez A.T."/>
            <person name="Grigoriev I.V."/>
        </authorList>
    </citation>
    <scope>NUCLEOTIDE SEQUENCE</scope>
    <source>
        <strain evidence="2">MF-IS2</strain>
    </source>
</reference>